<dbReference type="EMBL" id="PEYW01000033">
    <property type="protein sequence ID" value="PIS20718.1"/>
    <property type="molecule type" value="Genomic_DNA"/>
</dbReference>
<sequence length="360" mass="39057">MPKNNSVKALVLFSGGLDSMLAVELLRRQGIAVRALCFTSAFFDAQKARQSAAALGVNLLEKDISAAHLALVKNPPHGWGAGANPCLDCHALMVKTAGELLKPKGGFSFIATGDPTALSVTLRAAKGKSVGFEETIVDKVSDGPFDFIATGEVLGQRPFSQTKSSLRFVEKNSGIGGCLLRPLSAKLLDETIPEREGLVDREQLLALSGRGRLVQAALAREWGISDYPQPAGGCILTQASYGQKLKNIFQIWPECTKDDVALLSLGRHFFRPNVSPNILIVLGRNKEENDKLPLLAKKGDWLVKMTARSGPMALLRPISGQRNNLEDAFGFLEEAKKLILDFTKNSDYSEGVNWKVWGKN</sequence>
<dbReference type="PANTHER" id="PTHR11933:SF6">
    <property type="entry name" value="THIL AANH DOMAIN-CONTAINING PROTEIN"/>
    <property type="match status" value="1"/>
</dbReference>
<dbReference type="PANTHER" id="PTHR11933">
    <property type="entry name" value="TRNA 5-METHYLAMINOMETHYL-2-THIOURIDYLATE -METHYLTRANSFERASE"/>
    <property type="match status" value="1"/>
</dbReference>
<protein>
    <submittedName>
        <fullName evidence="1">tRNA 4-thiouridine(8) synthase ThiI</fullName>
    </submittedName>
</protein>
<comment type="caution">
    <text evidence="1">The sequence shown here is derived from an EMBL/GenBank/DDBJ whole genome shotgun (WGS) entry which is preliminary data.</text>
</comment>
<reference evidence="2" key="1">
    <citation type="submission" date="2017-09" db="EMBL/GenBank/DDBJ databases">
        <title>Depth-based differentiation of microbial function through sediment-hosted aquifers and enrichment of novel symbionts in the deep terrestrial subsurface.</title>
        <authorList>
            <person name="Probst A.J."/>
            <person name="Ladd B."/>
            <person name="Jarett J.K."/>
            <person name="Geller-Mcgrath D.E."/>
            <person name="Sieber C.M.K."/>
            <person name="Emerson J.B."/>
            <person name="Anantharaman K."/>
            <person name="Thomas B.C."/>
            <person name="Malmstrom R."/>
            <person name="Stieglmeier M."/>
            <person name="Klingl A."/>
            <person name="Woyke T."/>
            <person name="Ryan C.M."/>
            <person name="Banfield J.F."/>
        </authorList>
    </citation>
    <scope>NUCLEOTIDE SEQUENCE [LARGE SCALE GENOMIC DNA]</scope>
</reference>
<dbReference type="Proteomes" id="UP000231414">
    <property type="component" value="Unassembled WGS sequence"/>
</dbReference>
<evidence type="ECO:0000313" key="2">
    <source>
        <dbReference type="Proteomes" id="UP000231414"/>
    </source>
</evidence>
<proteinExistence type="predicted"/>
<dbReference type="Gene3D" id="3.40.50.620">
    <property type="entry name" value="HUPs"/>
    <property type="match status" value="2"/>
</dbReference>
<accession>A0A2H0X9F2</accession>
<gene>
    <name evidence="1" type="ORF">COT52_02300</name>
</gene>
<organism evidence="1 2">
    <name type="scientific">candidate division WWE3 bacterium CG08_land_8_20_14_0_20_43_13</name>
    <dbReference type="NCBI Taxonomy" id="1975087"/>
    <lineage>
        <taxon>Bacteria</taxon>
        <taxon>Katanobacteria</taxon>
    </lineage>
</organism>
<dbReference type="AlphaFoldDB" id="A0A2H0X9F2"/>
<dbReference type="InterPro" id="IPR014729">
    <property type="entry name" value="Rossmann-like_a/b/a_fold"/>
</dbReference>
<evidence type="ECO:0000313" key="1">
    <source>
        <dbReference type="EMBL" id="PIS20718.1"/>
    </source>
</evidence>
<dbReference type="SUPFAM" id="SSF52402">
    <property type="entry name" value="Adenine nucleotide alpha hydrolases-like"/>
    <property type="match status" value="1"/>
</dbReference>
<name>A0A2H0X9F2_UNCKA</name>